<evidence type="ECO:0000313" key="3">
    <source>
        <dbReference type="Proteomes" id="UP000789595"/>
    </source>
</evidence>
<dbReference type="Pfam" id="PF00856">
    <property type="entry name" value="SET"/>
    <property type="match status" value="1"/>
</dbReference>
<evidence type="ECO:0000313" key="2">
    <source>
        <dbReference type="EMBL" id="CAH0366847.1"/>
    </source>
</evidence>
<dbReference type="PANTHER" id="PTHR13271">
    <property type="entry name" value="UNCHARACTERIZED PUTATIVE METHYLTRANSFERASE"/>
    <property type="match status" value="1"/>
</dbReference>
<dbReference type="GO" id="GO:0016279">
    <property type="term" value="F:protein-lysine N-methyltransferase activity"/>
    <property type="evidence" value="ECO:0007669"/>
    <property type="project" value="TreeGrafter"/>
</dbReference>
<dbReference type="SUPFAM" id="SSF82199">
    <property type="entry name" value="SET domain"/>
    <property type="match status" value="1"/>
</dbReference>
<organism evidence="2 3">
    <name type="scientific">Pelagomonas calceolata</name>
    <dbReference type="NCBI Taxonomy" id="35677"/>
    <lineage>
        <taxon>Eukaryota</taxon>
        <taxon>Sar</taxon>
        <taxon>Stramenopiles</taxon>
        <taxon>Ochrophyta</taxon>
        <taxon>Pelagophyceae</taxon>
        <taxon>Pelagomonadales</taxon>
        <taxon>Pelagomonadaceae</taxon>
        <taxon>Pelagomonas</taxon>
    </lineage>
</organism>
<dbReference type="Gene3D" id="3.90.1410.10">
    <property type="entry name" value="set domain protein methyltransferase, domain 1"/>
    <property type="match status" value="1"/>
</dbReference>
<keyword evidence="3" id="KW-1185">Reference proteome</keyword>
<comment type="caution">
    <text evidence="2">The sequence shown here is derived from an EMBL/GenBank/DDBJ whole genome shotgun (WGS) entry which is preliminary data.</text>
</comment>
<evidence type="ECO:0000259" key="1">
    <source>
        <dbReference type="PROSITE" id="PS50280"/>
    </source>
</evidence>
<name>A0A8J2WSP9_9STRA</name>
<dbReference type="PROSITE" id="PS50280">
    <property type="entry name" value="SET"/>
    <property type="match status" value="1"/>
</dbReference>
<dbReference type="CDD" id="cd10527">
    <property type="entry name" value="SET_LSMT"/>
    <property type="match status" value="1"/>
</dbReference>
<dbReference type="AlphaFoldDB" id="A0A8J2WSP9"/>
<dbReference type="Proteomes" id="UP000789595">
    <property type="component" value="Unassembled WGS sequence"/>
</dbReference>
<reference evidence="2" key="1">
    <citation type="submission" date="2021-11" db="EMBL/GenBank/DDBJ databases">
        <authorList>
            <consortium name="Genoscope - CEA"/>
            <person name="William W."/>
        </authorList>
    </citation>
    <scope>NUCLEOTIDE SEQUENCE</scope>
</reference>
<dbReference type="InterPro" id="IPR001214">
    <property type="entry name" value="SET_dom"/>
</dbReference>
<feature type="domain" description="SET" evidence="1">
    <location>
        <begin position="16"/>
        <end position="217"/>
    </location>
</feature>
<dbReference type="PANTHER" id="PTHR13271:SF145">
    <property type="entry name" value="SET DOMAIN-CONTAINING PROTEIN"/>
    <property type="match status" value="1"/>
</dbReference>
<dbReference type="InterPro" id="IPR046341">
    <property type="entry name" value="SET_dom_sf"/>
</dbReference>
<dbReference type="OrthoDB" id="441812at2759"/>
<accession>A0A8J2WSP9</accession>
<proteinExistence type="predicted"/>
<dbReference type="EMBL" id="CAKKNE010000001">
    <property type="protein sequence ID" value="CAH0366847.1"/>
    <property type="molecule type" value="Genomic_DNA"/>
</dbReference>
<protein>
    <recommendedName>
        <fullName evidence="1">SET domain-containing protein</fullName>
    </recommendedName>
</protein>
<dbReference type="InterPro" id="IPR050600">
    <property type="entry name" value="SETD3_SETD6_MTase"/>
</dbReference>
<gene>
    <name evidence="2" type="ORF">PECAL_1P33580</name>
</gene>
<sequence length="412" mass="44369">MKRFLDWLKAGGAEFSRLRVTTTARGGRGVVATAAFAPGDVLLRVPEPLLLTVDQAARRPDVADALQRARSSGVSTNDGNLALALYLAGGDADCFWSPYRRALGGVDHLPLFWPAADVALLAGSPLAEDVAARKDDVTATASALGLDDGFAVAEAHVLSRAFEFDRGKRRAMVPFADLLNTNRHQDRHVDFEYEGDAFVMRAIRSGVVGDEVTDSYGPKSNARYLLNYGFALEDNNDEAGRSRDDACLDVALPEHLRAARGHAWLPGCPALRIRVVSGDDAAVEHALAAFRVIAASDDEFSQLEREHLAPARRRGVFGDGIERPEMAARAAVVGLASTPFVSRRNELAALTALQELAAETAAALAPPPFDEDESANRRHARIYLEAQRSILEGVAEACAVKAILARQGRRLV</sequence>